<feature type="transmembrane region" description="Helical" evidence="1">
    <location>
        <begin position="215"/>
        <end position="235"/>
    </location>
</feature>
<dbReference type="AlphaFoldDB" id="A0A2M9XHG0"/>
<keyword evidence="1" id="KW-0812">Transmembrane</keyword>
<organism evidence="2 3">
    <name type="scientific">Leptospira hartskeerlii</name>
    <dbReference type="NCBI Taxonomy" id="2023177"/>
    <lineage>
        <taxon>Bacteria</taxon>
        <taxon>Pseudomonadati</taxon>
        <taxon>Spirochaetota</taxon>
        <taxon>Spirochaetia</taxon>
        <taxon>Leptospirales</taxon>
        <taxon>Leptospiraceae</taxon>
        <taxon>Leptospira</taxon>
    </lineage>
</organism>
<keyword evidence="3" id="KW-1185">Reference proteome</keyword>
<gene>
    <name evidence="2" type="ORF">CH357_00700</name>
</gene>
<dbReference type="PANTHER" id="PTHR35791:SF1">
    <property type="entry name" value="UPF0754 MEMBRANE PROTEIN YHEB"/>
    <property type="match status" value="1"/>
</dbReference>
<feature type="transmembrane region" description="Helical" evidence="1">
    <location>
        <begin position="12"/>
        <end position="33"/>
    </location>
</feature>
<keyword evidence="1" id="KW-1133">Transmembrane helix</keyword>
<evidence type="ECO:0000313" key="3">
    <source>
        <dbReference type="Proteomes" id="UP000232196"/>
    </source>
</evidence>
<sequence>MQSFDSVHGSTIEIISILVTCSFVGWITNYIAVQMIFYPTKYRGWGILGWQGIIPRHSQKMAGLISNVMMERLIRPYDLYKKIDPVQISDLIRDRIGEKSSSIVKDIFFADNPVIWKMVPEEAKQILEKEIREDIPKKIEEIYTSFGKNLEGILGIGDLIKESLSGENANILSEIFKRCGGPEFRFIIRSGIYFGFLIGCVQIMFIAYLNQWWTMPLMGIFVGYITNWLAILMIFSPLRPKNFIFFKYQGLFLKRQIDVSREFASVVAGKILDPESLIGVIFKGKGGDLIITELLSKSKELMDEKLKKKIPYASLILGSKKLEELKEKIANSILELVPETADKMKDYIEERLEIEKLVFENLSILPPEEFEHLLHSVFKEDEATLISLGAILGGIAGCIQAYLVFIK</sequence>
<dbReference type="Proteomes" id="UP000232196">
    <property type="component" value="Unassembled WGS sequence"/>
</dbReference>
<evidence type="ECO:0000313" key="2">
    <source>
        <dbReference type="EMBL" id="PJZ27117.1"/>
    </source>
</evidence>
<comment type="caution">
    <text evidence="2">The sequence shown here is derived from an EMBL/GenBank/DDBJ whole genome shotgun (WGS) entry which is preliminary data.</text>
</comment>
<feature type="transmembrane region" description="Helical" evidence="1">
    <location>
        <begin position="383"/>
        <end position="405"/>
    </location>
</feature>
<dbReference type="OrthoDB" id="9787430at2"/>
<keyword evidence="1" id="KW-0472">Membrane</keyword>
<reference evidence="2 3" key="1">
    <citation type="submission" date="2017-07" db="EMBL/GenBank/DDBJ databases">
        <title>Leptospira spp. isolated from tropical soils.</title>
        <authorList>
            <person name="Thibeaux R."/>
            <person name="Iraola G."/>
            <person name="Ferres I."/>
            <person name="Bierque E."/>
            <person name="Girault D."/>
            <person name="Soupe-Gilbert M.-E."/>
            <person name="Picardeau M."/>
            <person name="Goarant C."/>
        </authorList>
    </citation>
    <scope>NUCLEOTIDE SEQUENCE [LARGE SCALE GENOMIC DNA]</scope>
    <source>
        <strain evidence="2 3">MCA1-C-A1</strain>
    </source>
</reference>
<feature type="transmembrane region" description="Helical" evidence="1">
    <location>
        <begin position="186"/>
        <end position="209"/>
    </location>
</feature>
<dbReference type="PANTHER" id="PTHR35791">
    <property type="entry name" value="UPF0754 MEMBRANE PROTEIN YHEB"/>
    <property type="match status" value="1"/>
</dbReference>
<evidence type="ECO:0000256" key="1">
    <source>
        <dbReference type="SAM" id="Phobius"/>
    </source>
</evidence>
<protein>
    <submittedName>
        <fullName evidence="2">DUF445 domain-containing protein</fullName>
    </submittedName>
</protein>
<name>A0A2M9XHG0_9LEPT</name>
<dbReference type="EMBL" id="NPDN01000001">
    <property type="protein sequence ID" value="PJZ27117.1"/>
    <property type="molecule type" value="Genomic_DNA"/>
</dbReference>
<accession>A0A2M9XHG0</accession>
<proteinExistence type="predicted"/>